<gene>
    <name evidence="2" type="ORF">Vbra_11408</name>
</gene>
<dbReference type="Proteomes" id="UP000041254">
    <property type="component" value="Unassembled WGS sequence"/>
</dbReference>
<evidence type="ECO:0000256" key="1">
    <source>
        <dbReference type="SAM" id="MobiDB-lite"/>
    </source>
</evidence>
<dbReference type="EMBL" id="CDMY01000198">
    <property type="protein sequence ID" value="CEL93872.1"/>
    <property type="molecule type" value="Genomic_DNA"/>
</dbReference>
<name>A0A0G4EEP9_VITBC</name>
<dbReference type="VEuPathDB" id="CryptoDB:Vbra_11408"/>
<feature type="region of interest" description="Disordered" evidence="1">
    <location>
        <begin position="1"/>
        <end position="32"/>
    </location>
</feature>
<evidence type="ECO:0000313" key="3">
    <source>
        <dbReference type="Proteomes" id="UP000041254"/>
    </source>
</evidence>
<evidence type="ECO:0000313" key="2">
    <source>
        <dbReference type="EMBL" id="CEL93872.1"/>
    </source>
</evidence>
<proteinExistence type="predicted"/>
<protein>
    <submittedName>
        <fullName evidence="2">Uncharacterized protein</fullName>
    </submittedName>
</protein>
<keyword evidence="3" id="KW-1185">Reference proteome</keyword>
<reference evidence="2 3" key="1">
    <citation type="submission" date="2014-11" db="EMBL/GenBank/DDBJ databases">
        <authorList>
            <person name="Zhu J."/>
            <person name="Qi W."/>
            <person name="Song R."/>
        </authorList>
    </citation>
    <scope>NUCLEOTIDE SEQUENCE [LARGE SCALE GENOMIC DNA]</scope>
</reference>
<feature type="region of interest" description="Disordered" evidence="1">
    <location>
        <begin position="170"/>
        <end position="293"/>
    </location>
</feature>
<dbReference type="AlphaFoldDB" id="A0A0G4EEP9"/>
<sequence length="293" mass="30925">MANPFEATDAQVKQRPSELETSPRALRPREEYNQMPVVGFQDRHTASPPVPSGGPLAACAPTALVAPDCDAASSVIGSSTALTILQNSSCWAVGVECGRCWSARASASQVLDAAASALCGAASLTQRAASCTRRPVQPPVFVHHPAGNPGVTPVRPAPVVVNAPPAGGANLMPPPPPPAAFGSYPKFPPIPIPSREESQARMKQRPSEAQDRYRQGTFQGPNIPNLTMHMRRSVYRPSQGPPLSLPHDLRLGEGGSGQDKTSEDNTYSSSSNRDLHDDDKVNGGPNDAHTTLH</sequence>
<organism evidence="2 3">
    <name type="scientific">Vitrella brassicaformis (strain CCMP3155)</name>
    <dbReference type="NCBI Taxonomy" id="1169540"/>
    <lineage>
        <taxon>Eukaryota</taxon>
        <taxon>Sar</taxon>
        <taxon>Alveolata</taxon>
        <taxon>Colpodellida</taxon>
        <taxon>Vitrellaceae</taxon>
        <taxon>Vitrella</taxon>
    </lineage>
</organism>
<dbReference type="InParanoid" id="A0A0G4EEP9"/>
<accession>A0A0G4EEP9</accession>
<feature type="compositionally biased region" description="Polar residues" evidence="1">
    <location>
        <begin position="216"/>
        <end position="225"/>
    </location>
</feature>
<feature type="compositionally biased region" description="Basic and acidic residues" evidence="1">
    <location>
        <begin position="194"/>
        <end position="214"/>
    </location>
</feature>